<evidence type="ECO:0000313" key="3">
    <source>
        <dbReference type="Proteomes" id="UP000199754"/>
    </source>
</evidence>
<dbReference type="EC" id="2.1.1.164" evidence="2"/>
<dbReference type="SUPFAM" id="SSF53335">
    <property type="entry name" value="S-adenosyl-L-methionine-dependent methyltransferases"/>
    <property type="match status" value="1"/>
</dbReference>
<dbReference type="RefSeq" id="WP_089420230.1">
    <property type="nucleotide sequence ID" value="NZ_CP022415.1"/>
</dbReference>
<keyword evidence="2" id="KW-0489">Methyltransferase</keyword>
<dbReference type="InterPro" id="IPR029063">
    <property type="entry name" value="SAM-dependent_MTases_sf"/>
</dbReference>
<reference evidence="2 3" key="1">
    <citation type="submission" date="2017-07" db="EMBL/GenBank/DDBJ databases">
        <title>Genome Sequence of Sulfitobacter pseudonitzschiae Strain SMR1 Isolated from a culture of the Diatom Skeletonema marinoi.</title>
        <authorList>
            <person name="Topel M."/>
            <person name="Pinder M.I.M."/>
            <person name="Johansson O.N."/>
            <person name="Kourtchenko O."/>
            <person name="Godhe A."/>
            <person name="Clarke A.K."/>
        </authorList>
    </citation>
    <scope>NUCLEOTIDE SEQUENCE [LARGE SCALE GENOMIC DNA]</scope>
    <source>
        <strain evidence="2 3">SMR1</strain>
    </source>
</reference>
<accession>A0A221K096</accession>
<dbReference type="GO" id="GO:0032259">
    <property type="term" value="P:methylation"/>
    <property type="evidence" value="ECO:0007669"/>
    <property type="project" value="UniProtKB-KW"/>
</dbReference>
<name>A0A221K096_9RHOB</name>
<dbReference type="OrthoDB" id="9777638at2"/>
<organism evidence="2 3">
    <name type="scientific">Pseudosulfitobacter pseudonitzschiae</name>
    <dbReference type="NCBI Taxonomy" id="1402135"/>
    <lineage>
        <taxon>Bacteria</taxon>
        <taxon>Pseudomonadati</taxon>
        <taxon>Pseudomonadota</taxon>
        <taxon>Alphaproteobacteria</taxon>
        <taxon>Rhodobacterales</taxon>
        <taxon>Roseobacteraceae</taxon>
        <taxon>Pseudosulfitobacter</taxon>
    </lineage>
</organism>
<dbReference type="EMBL" id="CP022415">
    <property type="protein sequence ID" value="ASM72300.1"/>
    <property type="molecule type" value="Genomic_DNA"/>
</dbReference>
<dbReference type="CDD" id="cd02440">
    <property type="entry name" value="AdoMet_MTases"/>
    <property type="match status" value="1"/>
</dbReference>
<sequence length="213" mass="24091">MANTLSHADLMDSTYRYQRLIYDVTRRYYLLGRDRLVTDLTPPHGGRVLEIGCGTGRNLARIADTYPGCALFGLDISQEMLRSAKAKLGARAELVRADACDFDGTALFGASGFDRVVLSYSLSMIPDWDRALRMAAAQLAPAGELHVLDFGDQSRLPRWFRHLLRAWLGRFHVAPRVDLHDQMQAIAQAHGMQLRFKQLYRDYAQYGVMVRVV</sequence>
<dbReference type="STRING" id="1402135.SAMN05444149_103620"/>
<evidence type="ECO:0000313" key="2">
    <source>
        <dbReference type="EMBL" id="ASM72300.1"/>
    </source>
</evidence>
<dbReference type="Pfam" id="PF13649">
    <property type="entry name" value="Methyltransf_25"/>
    <property type="match status" value="1"/>
</dbReference>
<dbReference type="KEGG" id="spse:SULPSESMR1_01484"/>
<keyword evidence="3" id="KW-1185">Reference proteome</keyword>
<proteinExistence type="predicted"/>
<keyword evidence="2" id="KW-0808">Transferase</keyword>
<dbReference type="PANTHER" id="PTHR43591">
    <property type="entry name" value="METHYLTRANSFERASE"/>
    <property type="match status" value="1"/>
</dbReference>
<protein>
    <submittedName>
        <fullName evidence="2">Demethylrebeccamycin-D-glucose O-methyltransferase</fullName>
        <ecNumber evidence="2">2.1.1.164</ecNumber>
    </submittedName>
</protein>
<dbReference type="AlphaFoldDB" id="A0A221K096"/>
<evidence type="ECO:0000259" key="1">
    <source>
        <dbReference type="Pfam" id="PF13649"/>
    </source>
</evidence>
<gene>
    <name evidence="2" type="primary">rebM</name>
    <name evidence="2" type="ORF">SULPSESMR1_01484</name>
</gene>
<feature type="domain" description="Methyltransferase" evidence="1">
    <location>
        <begin position="48"/>
        <end position="143"/>
    </location>
</feature>
<dbReference type="Proteomes" id="UP000199754">
    <property type="component" value="Chromosome"/>
</dbReference>
<dbReference type="InterPro" id="IPR041698">
    <property type="entry name" value="Methyltransf_25"/>
</dbReference>
<dbReference type="GO" id="GO:0102082">
    <property type="term" value="F:demethylrebeccamycin--D-glucose O-methyltransferase activity"/>
    <property type="evidence" value="ECO:0007669"/>
    <property type="project" value="UniProtKB-EC"/>
</dbReference>
<dbReference type="Gene3D" id="3.40.50.150">
    <property type="entry name" value="Vaccinia Virus protein VP39"/>
    <property type="match status" value="1"/>
</dbReference>